<proteinExistence type="inferred from homology"/>
<evidence type="ECO:0000256" key="2">
    <source>
        <dbReference type="HAMAP-Rule" id="MF_01477"/>
    </source>
</evidence>
<reference evidence="3" key="1">
    <citation type="journal article" date="2022" name="Cell">
        <title>Design, construction, and in vivo augmentation of a complex gut microbiome.</title>
        <authorList>
            <person name="Cheng A.G."/>
            <person name="Ho P.Y."/>
            <person name="Aranda-Diaz A."/>
            <person name="Jain S."/>
            <person name="Yu F.B."/>
            <person name="Meng X."/>
            <person name="Wang M."/>
            <person name="Iakiviak M."/>
            <person name="Nagashima K."/>
            <person name="Zhao A."/>
            <person name="Murugkar P."/>
            <person name="Patil A."/>
            <person name="Atabakhsh K."/>
            <person name="Weakley A."/>
            <person name="Yan J."/>
            <person name="Brumbaugh A.R."/>
            <person name="Higginbottom S."/>
            <person name="Dimas A."/>
            <person name="Shiver A.L."/>
            <person name="Deutschbauer A."/>
            <person name="Neff N."/>
            <person name="Sonnenburg J.L."/>
            <person name="Huang K.C."/>
            <person name="Fischbach M.A."/>
        </authorList>
    </citation>
    <scope>NUCLEOTIDE SEQUENCE</scope>
    <source>
        <strain evidence="3">AP11</strain>
    </source>
</reference>
<evidence type="ECO:0000256" key="1">
    <source>
        <dbReference type="ARBA" id="ARBA00010574"/>
    </source>
</evidence>
<dbReference type="NCBIfam" id="TIGR00090">
    <property type="entry name" value="rsfS_iojap_ybeB"/>
    <property type="match status" value="1"/>
</dbReference>
<dbReference type="HAMAP" id="MF_01477">
    <property type="entry name" value="Iojap_RsfS"/>
    <property type="match status" value="1"/>
</dbReference>
<dbReference type="InterPro" id="IPR004394">
    <property type="entry name" value="Iojap/RsfS/C7orf30"/>
</dbReference>
<dbReference type="PANTHER" id="PTHR21043">
    <property type="entry name" value="IOJAP SUPERFAMILY ORTHOLOG"/>
    <property type="match status" value="1"/>
</dbReference>
<dbReference type="EMBL" id="CP102294">
    <property type="protein sequence ID" value="UWN58216.1"/>
    <property type="molecule type" value="Genomic_DNA"/>
</dbReference>
<keyword evidence="4" id="KW-1185">Reference proteome</keyword>
<dbReference type="Proteomes" id="UP001059295">
    <property type="component" value="Chromosome"/>
</dbReference>
<protein>
    <recommendedName>
        <fullName evidence="2">Ribosomal silencing factor RsfS</fullName>
    </recommendedName>
</protein>
<name>A0ABY5V449_9BACT</name>
<comment type="subcellular location">
    <subcellularLocation>
        <location evidence="2">Cytoplasm</location>
    </subcellularLocation>
</comment>
<sequence>MNELIDTIVSAIQDKKGKRILSLDLSGFDGAICSAFVVCSADSTTQVEAIAGGVEQKVLEKLGEKVWRVEGLGNSVWVVMDYGDVMVHVFQTETRDFYKLEQLWADAPVREYAEEQ</sequence>
<evidence type="ECO:0000313" key="4">
    <source>
        <dbReference type="Proteomes" id="UP001059295"/>
    </source>
</evidence>
<keyword evidence="2" id="KW-0678">Repressor</keyword>
<dbReference type="Pfam" id="PF02410">
    <property type="entry name" value="RsfS"/>
    <property type="match status" value="1"/>
</dbReference>
<dbReference type="SUPFAM" id="SSF81301">
    <property type="entry name" value="Nucleotidyltransferase"/>
    <property type="match status" value="1"/>
</dbReference>
<comment type="similarity">
    <text evidence="1 2">Belongs to the Iojap/RsfS family.</text>
</comment>
<dbReference type="RefSeq" id="WP_019246593.1">
    <property type="nucleotide sequence ID" value="NZ_CAPH01000017.1"/>
</dbReference>
<organism evidence="3 4">
    <name type="scientific">Alistipes ihumii AP11</name>
    <dbReference type="NCBI Taxonomy" id="1211813"/>
    <lineage>
        <taxon>Bacteria</taxon>
        <taxon>Pseudomonadati</taxon>
        <taxon>Bacteroidota</taxon>
        <taxon>Bacteroidia</taxon>
        <taxon>Bacteroidales</taxon>
        <taxon>Rikenellaceae</taxon>
        <taxon>Alistipes</taxon>
    </lineage>
</organism>
<dbReference type="GeneID" id="82891155"/>
<comment type="subunit">
    <text evidence="2">Interacts with ribosomal protein uL14 (rplN).</text>
</comment>
<gene>
    <name evidence="2 3" type="primary">rsfS</name>
    <name evidence="3" type="ORF">NQ491_05435</name>
</gene>
<keyword evidence="2" id="KW-0810">Translation regulation</keyword>
<accession>A0ABY5V449</accession>
<keyword evidence="2" id="KW-0963">Cytoplasm</keyword>
<dbReference type="PANTHER" id="PTHR21043:SF0">
    <property type="entry name" value="MITOCHONDRIAL ASSEMBLY OF RIBOSOMAL LARGE SUBUNIT PROTEIN 1"/>
    <property type="match status" value="1"/>
</dbReference>
<evidence type="ECO:0000313" key="3">
    <source>
        <dbReference type="EMBL" id="UWN58216.1"/>
    </source>
</evidence>
<comment type="function">
    <text evidence="2">Functions as a ribosomal silencing factor. Interacts with ribosomal protein uL14 (rplN), blocking formation of intersubunit bridge B8. Prevents association of the 30S and 50S ribosomal subunits and the formation of functional ribosomes, thus repressing translation.</text>
</comment>
<dbReference type="Gene3D" id="3.30.460.10">
    <property type="entry name" value="Beta Polymerase, domain 2"/>
    <property type="match status" value="1"/>
</dbReference>
<dbReference type="InterPro" id="IPR043519">
    <property type="entry name" value="NT_sf"/>
</dbReference>